<gene>
    <name evidence="7" type="ORF">EFK50_10490</name>
</gene>
<dbReference type="AlphaFoldDB" id="A0A3N0CG60"/>
<dbReference type="Gene3D" id="3.90.1720.10">
    <property type="entry name" value="endopeptidase domain like (from Nostoc punctiforme)"/>
    <property type="match status" value="1"/>
</dbReference>
<feature type="region of interest" description="Disordered" evidence="5">
    <location>
        <begin position="190"/>
        <end position="224"/>
    </location>
</feature>
<dbReference type="InterPro" id="IPR038765">
    <property type="entry name" value="Papain-like_cys_pep_sf"/>
</dbReference>
<evidence type="ECO:0000256" key="4">
    <source>
        <dbReference type="ARBA" id="ARBA00022807"/>
    </source>
</evidence>
<dbReference type="SUPFAM" id="SSF54001">
    <property type="entry name" value="Cysteine proteinases"/>
    <property type="match status" value="1"/>
</dbReference>
<dbReference type="Proteomes" id="UP000267128">
    <property type="component" value="Unassembled WGS sequence"/>
</dbReference>
<comment type="caution">
    <text evidence="7">The sequence shown here is derived from an EMBL/GenBank/DDBJ whole genome shotgun (WGS) entry which is preliminary data.</text>
</comment>
<evidence type="ECO:0000256" key="1">
    <source>
        <dbReference type="ARBA" id="ARBA00007074"/>
    </source>
</evidence>
<dbReference type="Pfam" id="PF00877">
    <property type="entry name" value="NLPC_P60"/>
    <property type="match status" value="1"/>
</dbReference>
<protein>
    <submittedName>
        <fullName evidence="7">NlpC/P60 family protein</fullName>
    </submittedName>
</protein>
<evidence type="ECO:0000313" key="7">
    <source>
        <dbReference type="EMBL" id="RNL62211.1"/>
    </source>
</evidence>
<keyword evidence="4" id="KW-0788">Thiol protease</keyword>
<dbReference type="EMBL" id="RJSE01000007">
    <property type="protein sequence ID" value="RNL62211.1"/>
    <property type="molecule type" value="Genomic_DNA"/>
</dbReference>
<name>A0A3N0CG60_9ACTN</name>
<evidence type="ECO:0000256" key="2">
    <source>
        <dbReference type="ARBA" id="ARBA00022670"/>
    </source>
</evidence>
<accession>A0A3N0CG60</accession>
<comment type="similarity">
    <text evidence="1">Belongs to the peptidase C40 family.</text>
</comment>
<keyword evidence="3" id="KW-0378">Hydrolase</keyword>
<dbReference type="PANTHER" id="PTHR47053:SF1">
    <property type="entry name" value="MUREIN DD-ENDOPEPTIDASE MEPH-RELATED"/>
    <property type="match status" value="1"/>
</dbReference>
<evidence type="ECO:0000256" key="5">
    <source>
        <dbReference type="SAM" id="MobiDB-lite"/>
    </source>
</evidence>
<keyword evidence="8" id="KW-1185">Reference proteome</keyword>
<reference evidence="7 8" key="1">
    <citation type="submission" date="2018-11" db="EMBL/GenBank/DDBJ databases">
        <authorList>
            <person name="Li F."/>
        </authorList>
    </citation>
    <scope>NUCLEOTIDE SEQUENCE [LARGE SCALE GENOMIC DNA]</scope>
    <source>
        <strain evidence="7 8">Gsoil 097</strain>
    </source>
</reference>
<evidence type="ECO:0000259" key="6">
    <source>
        <dbReference type="PROSITE" id="PS51935"/>
    </source>
</evidence>
<keyword evidence="2" id="KW-0645">Protease</keyword>
<feature type="compositionally biased region" description="Gly residues" evidence="5">
    <location>
        <begin position="205"/>
        <end position="217"/>
    </location>
</feature>
<dbReference type="PROSITE" id="PS51935">
    <property type="entry name" value="NLPC_P60"/>
    <property type="match status" value="1"/>
</dbReference>
<dbReference type="GO" id="GO:0008234">
    <property type="term" value="F:cysteine-type peptidase activity"/>
    <property type="evidence" value="ECO:0007669"/>
    <property type="project" value="UniProtKB-KW"/>
</dbReference>
<dbReference type="PANTHER" id="PTHR47053">
    <property type="entry name" value="MUREIN DD-ENDOPEPTIDASE MEPH-RELATED"/>
    <property type="match status" value="1"/>
</dbReference>
<proteinExistence type="inferred from homology"/>
<dbReference type="GO" id="GO:0006508">
    <property type="term" value="P:proteolysis"/>
    <property type="evidence" value="ECO:0007669"/>
    <property type="project" value="UniProtKB-KW"/>
</dbReference>
<sequence length="344" mass="35721">MASEAYNGAQWRLGEAKKATAAAIAAADAATERAATERSGLAALATASAHHGGALNGLTAFFAEGGPEEVMSEVQVAKSASDSIQARFEQFKASEVMAKTARTRAEEAQTKQAGLVREAAQLRDVATQAAQSAQRQASAIAVQRQQLISELAAAQKISVSLARRRQAGLEKIAHDKAVSAAAQAAAHAAAQQAEQAADQAAAGSGSNGGSGSSGAGSPGRPAVGTTRAAARAIEFARAQLGEPYVWAAAGPNSWDCSGLTMMAWRAGGVSLPHYSAAQYDETEHIGVTDLRPGDLVFWGDTPDTIHHVALYIGNGQILHAPRTGRDVSIDSMYYWIPPNYFGRP</sequence>
<feature type="domain" description="NlpC/P60" evidence="6">
    <location>
        <begin position="226"/>
        <end position="344"/>
    </location>
</feature>
<evidence type="ECO:0000256" key="3">
    <source>
        <dbReference type="ARBA" id="ARBA00022801"/>
    </source>
</evidence>
<feature type="compositionally biased region" description="Low complexity" evidence="5">
    <location>
        <begin position="190"/>
        <end position="204"/>
    </location>
</feature>
<dbReference type="InterPro" id="IPR051202">
    <property type="entry name" value="Peptidase_C40"/>
</dbReference>
<organism evidence="7 8">
    <name type="scientific">Nocardioides marmoriginsengisoli</name>
    <dbReference type="NCBI Taxonomy" id="661483"/>
    <lineage>
        <taxon>Bacteria</taxon>
        <taxon>Bacillati</taxon>
        <taxon>Actinomycetota</taxon>
        <taxon>Actinomycetes</taxon>
        <taxon>Propionibacteriales</taxon>
        <taxon>Nocardioidaceae</taxon>
        <taxon>Nocardioides</taxon>
    </lineage>
</organism>
<evidence type="ECO:0000313" key="8">
    <source>
        <dbReference type="Proteomes" id="UP000267128"/>
    </source>
</evidence>
<dbReference type="InterPro" id="IPR000064">
    <property type="entry name" value="NLP_P60_dom"/>
</dbReference>